<evidence type="ECO:0000256" key="1">
    <source>
        <dbReference type="ARBA" id="ARBA00004123"/>
    </source>
</evidence>
<dbReference type="GeneID" id="14498260"/>
<evidence type="ECO:0000259" key="6">
    <source>
        <dbReference type="PROSITE" id="PS00036"/>
    </source>
</evidence>
<feature type="domain" description="BZIP" evidence="6">
    <location>
        <begin position="184"/>
        <end position="199"/>
    </location>
</feature>
<dbReference type="eggNOG" id="ENOG502SC5V">
    <property type="taxonomic scope" value="Eukaryota"/>
</dbReference>
<dbReference type="KEGG" id="tbl:TBLA_0J00790"/>
<evidence type="ECO:0000313" key="8">
    <source>
        <dbReference type="Proteomes" id="UP000002866"/>
    </source>
</evidence>
<keyword evidence="8" id="KW-1185">Reference proteome</keyword>
<dbReference type="CDD" id="cd14688">
    <property type="entry name" value="bZIP_YAP"/>
    <property type="match status" value="1"/>
</dbReference>
<organism evidence="7 8">
    <name type="scientific">Henningerozyma blattae (strain ATCC 34711 / CBS 6284 / DSM 70876 / NBRC 10599 / NRRL Y-10934 / UCD 77-7)</name>
    <name type="common">Yeast</name>
    <name type="synonym">Tetrapisispora blattae</name>
    <dbReference type="NCBI Taxonomy" id="1071380"/>
    <lineage>
        <taxon>Eukaryota</taxon>
        <taxon>Fungi</taxon>
        <taxon>Dikarya</taxon>
        <taxon>Ascomycota</taxon>
        <taxon>Saccharomycotina</taxon>
        <taxon>Saccharomycetes</taxon>
        <taxon>Saccharomycetales</taxon>
        <taxon>Saccharomycetaceae</taxon>
        <taxon>Henningerozyma</taxon>
    </lineage>
</organism>
<dbReference type="InterPro" id="IPR050936">
    <property type="entry name" value="AP-1-like"/>
</dbReference>
<name>I2H9M5_HENB6</name>
<dbReference type="SMART" id="SM00338">
    <property type="entry name" value="BRLZ"/>
    <property type="match status" value="1"/>
</dbReference>
<dbReference type="Pfam" id="PF00170">
    <property type="entry name" value="bZIP_1"/>
    <property type="match status" value="1"/>
</dbReference>
<dbReference type="SUPFAM" id="SSF57959">
    <property type="entry name" value="Leucine zipper domain"/>
    <property type="match status" value="1"/>
</dbReference>
<dbReference type="InterPro" id="IPR004827">
    <property type="entry name" value="bZIP"/>
</dbReference>
<keyword evidence="2" id="KW-0805">Transcription regulation</keyword>
<dbReference type="Proteomes" id="UP000002866">
    <property type="component" value="Chromosome 10"/>
</dbReference>
<dbReference type="EMBL" id="HE806325">
    <property type="protein sequence ID" value="CCH63077.1"/>
    <property type="molecule type" value="Genomic_DNA"/>
</dbReference>
<dbReference type="PANTHER" id="PTHR40621:SF6">
    <property type="entry name" value="AP-1-LIKE TRANSCRIPTION FACTOR YAP1-RELATED"/>
    <property type="match status" value="1"/>
</dbReference>
<reference evidence="7 8" key="1">
    <citation type="journal article" date="2011" name="Proc. Natl. Acad. Sci. U.S.A.">
        <title>Evolutionary erosion of yeast sex chromosomes by mating-type switching accidents.</title>
        <authorList>
            <person name="Gordon J.L."/>
            <person name="Armisen D."/>
            <person name="Proux-Wera E."/>
            <person name="Oheigeartaigh S.S."/>
            <person name="Byrne K.P."/>
            <person name="Wolfe K.H."/>
        </authorList>
    </citation>
    <scope>NUCLEOTIDE SEQUENCE [LARGE SCALE GENOMIC DNA]</scope>
    <source>
        <strain evidence="8">ATCC 34711 / CBS 6284 / DSM 70876 / NBRC 10599 / NRRL Y-10934 / UCD 77-7</strain>
    </source>
</reference>
<dbReference type="PANTHER" id="PTHR40621">
    <property type="entry name" value="TRANSCRIPTION FACTOR KAPC-RELATED"/>
    <property type="match status" value="1"/>
</dbReference>
<dbReference type="HOGENOM" id="CLU_1103390_0_0_1"/>
<dbReference type="Gene3D" id="1.20.5.170">
    <property type="match status" value="1"/>
</dbReference>
<dbReference type="GO" id="GO:0090575">
    <property type="term" value="C:RNA polymerase II transcription regulator complex"/>
    <property type="evidence" value="ECO:0007669"/>
    <property type="project" value="TreeGrafter"/>
</dbReference>
<comment type="subcellular location">
    <subcellularLocation>
        <location evidence="1">Nucleus</location>
    </subcellularLocation>
</comment>
<dbReference type="GO" id="GO:0000976">
    <property type="term" value="F:transcription cis-regulatory region binding"/>
    <property type="evidence" value="ECO:0007669"/>
    <property type="project" value="InterPro"/>
</dbReference>
<dbReference type="AlphaFoldDB" id="I2H9M5"/>
<gene>
    <name evidence="7" type="primary">TBLA0J00790</name>
    <name evidence="7" type="ORF">TBLA_0J00790</name>
</gene>
<accession>I2H9M5</accession>
<dbReference type="OrthoDB" id="2593073at2759"/>
<evidence type="ECO:0000256" key="5">
    <source>
        <dbReference type="SAM" id="Coils"/>
    </source>
</evidence>
<evidence type="ECO:0000313" key="7">
    <source>
        <dbReference type="EMBL" id="CCH63077.1"/>
    </source>
</evidence>
<evidence type="ECO:0000256" key="3">
    <source>
        <dbReference type="ARBA" id="ARBA00023163"/>
    </source>
</evidence>
<proteinExistence type="predicted"/>
<dbReference type="PROSITE" id="PS00036">
    <property type="entry name" value="BZIP_BASIC"/>
    <property type="match status" value="1"/>
</dbReference>
<feature type="coiled-coil region" evidence="5">
    <location>
        <begin position="214"/>
        <end position="241"/>
    </location>
</feature>
<evidence type="ECO:0000256" key="2">
    <source>
        <dbReference type="ARBA" id="ARBA00023015"/>
    </source>
</evidence>
<keyword evidence="4" id="KW-0539">Nucleus</keyword>
<dbReference type="GO" id="GO:0001228">
    <property type="term" value="F:DNA-binding transcription activator activity, RNA polymerase II-specific"/>
    <property type="evidence" value="ECO:0007669"/>
    <property type="project" value="TreeGrafter"/>
</dbReference>
<dbReference type="InterPro" id="IPR046347">
    <property type="entry name" value="bZIP_sf"/>
</dbReference>
<protein>
    <recommendedName>
        <fullName evidence="6">BZIP domain-containing protein</fullName>
    </recommendedName>
</protein>
<sequence length="252" mass="28035">MSPPHIQYPVNTNITNNANLNNMNLQNHSSTNTSTNTFLKLPLSNTPINTPFQYSKDPFLKLPRVDSNTNNLITTTQYSQLPPYSQNNPLYQQYTPQVVPQLSQYQTTTSTPPAIQLHQHTPTIIPSIDVSVRTTTPISSLISTPTSSTTPTAATTTTPAVVATPTIASTNLIGKSGKVLRNTKRAAQNRNAQKAFRLRREKYIKDLELKATKFDSLIIENNNLKKEIESLKQQLLKDDNKLSTSVKKEQSS</sequence>
<evidence type="ECO:0000256" key="4">
    <source>
        <dbReference type="ARBA" id="ARBA00023242"/>
    </source>
</evidence>
<dbReference type="InParanoid" id="I2H9M5"/>
<keyword evidence="5" id="KW-0175">Coiled coil</keyword>
<keyword evidence="3" id="KW-0804">Transcription</keyword>
<dbReference type="RefSeq" id="XP_004182596.1">
    <property type="nucleotide sequence ID" value="XM_004182548.1"/>
</dbReference>